<feature type="non-terminal residue" evidence="1">
    <location>
        <position position="1"/>
    </location>
</feature>
<proteinExistence type="predicted"/>
<gene>
    <name evidence="1" type="ORF">S01H4_64836</name>
</gene>
<name>X1EZY6_9ZZZZ</name>
<accession>X1EZY6</accession>
<comment type="caution">
    <text evidence="1">The sequence shown here is derived from an EMBL/GenBank/DDBJ whole genome shotgun (WGS) entry which is preliminary data.</text>
</comment>
<organism evidence="1">
    <name type="scientific">marine sediment metagenome</name>
    <dbReference type="NCBI Taxonomy" id="412755"/>
    <lineage>
        <taxon>unclassified sequences</taxon>
        <taxon>metagenomes</taxon>
        <taxon>ecological metagenomes</taxon>
    </lineage>
</organism>
<protein>
    <submittedName>
        <fullName evidence="1">Uncharacterized protein</fullName>
    </submittedName>
</protein>
<dbReference type="AlphaFoldDB" id="X1EZY6"/>
<sequence length="89" mass="9988">WRGISKEGDWGTAYGEYYKEVRGGRTIKDDLPKNMKWMALTVEVLTNIISDPVIGPGVIANMLKAKIPKHFIGKLPPTIQAFDSRQLCL</sequence>
<reference evidence="1" key="1">
    <citation type="journal article" date="2014" name="Front. Microbiol.">
        <title>High frequency of phylogenetically diverse reductive dehalogenase-homologous genes in deep subseafloor sedimentary metagenomes.</title>
        <authorList>
            <person name="Kawai M."/>
            <person name="Futagami T."/>
            <person name="Toyoda A."/>
            <person name="Takaki Y."/>
            <person name="Nishi S."/>
            <person name="Hori S."/>
            <person name="Arai W."/>
            <person name="Tsubouchi T."/>
            <person name="Morono Y."/>
            <person name="Uchiyama I."/>
            <person name="Ito T."/>
            <person name="Fujiyama A."/>
            <person name="Inagaki F."/>
            <person name="Takami H."/>
        </authorList>
    </citation>
    <scope>NUCLEOTIDE SEQUENCE</scope>
    <source>
        <strain evidence="1">Expedition CK06-06</strain>
    </source>
</reference>
<evidence type="ECO:0000313" key="1">
    <source>
        <dbReference type="EMBL" id="GAH14118.1"/>
    </source>
</evidence>
<dbReference type="EMBL" id="BART01039455">
    <property type="protein sequence ID" value="GAH14118.1"/>
    <property type="molecule type" value="Genomic_DNA"/>
</dbReference>